<dbReference type="EMBL" id="AVFL01000003">
    <property type="protein sequence ID" value="EWY41757.1"/>
    <property type="molecule type" value="Genomic_DNA"/>
</dbReference>
<dbReference type="InterPro" id="IPR000719">
    <property type="entry name" value="Prot_kinase_dom"/>
</dbReference>
<name>W9HAN9_9PROT</name>
<dbReference type="PATRIC" id="fig|1385369.3.peg.1302"/>
<evidence type="ECO:0000259" key="3">
    <source>
        <dbReference type="PROSITE" id="PS50011"/>
    </source>
</evidence>
<keyword evidence="4" id="KW-0723">Serine/threonine-protein kinase</keyword>
<keyword evidence="5" id="KW-1185">Reference proteome</keyword>
<feature type="region of interest" description="Disordered" evidence="1">
    <location>
        <begin position="1"/>
        <end position="34"/>
    </location>
</feature>
<reference evidence="4 5" key="1">
    <citation type="submission" date="2013-08" db="EMBL/GenBank/DDBJ databases">
        <title>The genome sequence of Skermanella stibiiresistens.</title>
        <authorList>
            <person name="Zhu W."/>
            <person name="Wang G."/>
        </authorList>
    </citation>
    <scope>NUCLEOTIDE SEQUENCE [LARGE SCALE GENOMIC DNA]</scope>
    <source>
        <strain evidence="4 5">SB22</strain>
    </source>
</reference>
<keyword evidence="2" id="KW-0812">Transmembrane</keyword>
<evidence type="ECO:0000313" key="5">
    <source>
        <dbReference type="Proteomes" id="UP000019486"/>
    </source>
</evidence>
<dbReference type="OrthoDB" id="7166208at2"/>
<proteinExistence type="predicted"/>
<dbReference type="SUPFAM" id="SSF56112">
    <property type="entry name" value="Protein kinase-like (PK-like)"/>
    <property type="match status" value="1"/>
</dbReference>
<dbReference type="STRING" id="1385369.N825_24855"/>
<dbReference type="Proteomes" id="UP000019486">
    <property type="component" value="Unassembled WGS sequence"/>
</dbReference>
<dbReference type="AlphaFoldDB" id="W9HAN9"/>
<accession>W9HAN9</accession>
<evidence type="ECO:0000313" key="4">
    <source>
        <dbReference type="EMBL" id="EWY41757.1"/>
    </source>
</evidence>
<sequence length="700" mass="76702">MATAAEATAQNPGPIPGQSSGPAPGQPASASGREVEPVVMGGGRFEILPGTPLPALDGPAGKAYAVRALRDRKMDVFAIVGTAGVPARMDLLSGIRGVEHVSLMRMIEWGMVDWPLDGYKRIVFILENPGGRRLMNSLSDTREQMTEEQITRAVIQPLASALRELSSRAIVHGDIRPTNIFLRDQGTSGVMLGECVSTVTSFGQAPLLLTIERTMAQPSGRGPGTTSDDLYALGVTILLLYLGRNPVRQLDDEAMLQAKLDRGTYPALVGTARLSLNLMEPLRGLLADDPKMRWTLNDLDLWLSGRRLSPKQPQVPRKASRPFEFNGTNYWHCRGLARVFARNPAAAVPVIDNGDLDRWLRRSLSDEARAEAVASAIESAGVAGKGAHFEDRLVARVCIALDPPAPIRYKQKSVMLDGFGTAMADAFMRNEGYQVLGEAIAAQLPMFWVSMQGEFKAEYVPMTQTFEALRTQLERPGSGYGIERLLYELNPMLPCFSATVRNHMVTSASELLAALEQIASRPGRPREPIDRHIAAYLIARYRKLDERLIALTTPGGEVLRRISAMVNILADVQKRYGPANLPNLCNWMIELIGPAVDRFHSRAHRDKLRTDAARIAAEGNLQGLLTLIDDPAAIRKDEIEFTKARREFQLAGREIDKLKREIADKDRIAETSGRQAAAVVSSILGTIALVGVVVYTLLRK</sequence>
<dbReference type="Pfam" id="PF00069">
    <property type="entry name" value="Pkinase"/>
    <property type="match status" value="1"/>
</dbReference>
<protein>
    <submittedName>
        <fullName evidence="4">Serine/threonine protein kinase</fullName>
    </submittedName>
</protein>
<dbReference type="Gene3D" id="1.10.510.10">
    <property type="entry name" value="Transferase(Phosphotransferase) domain 1"/>
    <property type="match status" value="1"/>
</dbReference>
<dbReference type="GO" id="GO:0005524">
    <property type="term" value="F:ATP binding"/>
    <property type="evidence" value="ECO:0007669"/>
    <property type="project" value="InterPro"/>
</dbReference>
<dbReference type="PROSITE" id="PS50011">
    <property type="entry name" value="PROTEIN_KINASE_DOM"/>
    <property type="match status" value="1"/>
</dbReference>
<keyword evidence="4" id="KW-0808">Transferase</keyword>
<organism evidence="4 5">
    <name type="scientific">Skermanella stibiiresistens SB22</name>
    <dbReference type="NCBI Taxonomy" id="1385369"/>
    <lineage>
        <taxon>Bacteria</taxon>
        <taxon>Pseudomonadati</taxon>
        <taxon>Pseudomonadota</taxon>
        <taxon>Alphaproteobacteria</taxon>
        <taxon>Rhodospirillales</taxon>
        <taxon>Azospirillaceae</taxon>
        <taxon>Skermanella</taxon>
    </lineage>
</organism>
<keyword evidence="2" id="KW-0472">Membrane</keyword>
<dbReference type="RefSeq" id="WP_084164423.1">
    <property type="nucleotide sequence ID" value="NZ_AVFL01000003.1"/>
</dbReference>
<gene>
    <name evidence="4" type="ORF">N825_24855</name>
</gene>
<dbReference type="PROSITE" id="PS00109">
    <property type="entry name" value="PROTEIN_KINASE_TYR"/>
    <property type="match status" value="1"/>
</dbReference>
<feature type="transmembrane region" description="Helical" evidence="2">
    <location>
        <begin position="676"/>
        <end position="698"/>
    </location>
</feature>
<dbReference type="InterPro" id="IPR011009">
    <property type="entry name" value="Kinase-like_dom_sf"/>
</dbReference>
<comment type="caution">
    <text evidence="4">The sequence shown here is derived from an EMBL/GenBank/DDBJ whole genome shotgun (WGS) entry which is preliminary data.</text>
</comment>
<keyword evidence="4" id="KW-0418">Kinase</keyword>
<feature type="domain" description="Protein kinase" evidence="3">
    <location>
        <begin position="34"/>
        <end position="303"/>
    </location>
</feature>
<evidence type="ECO:0000256" key="2">
    <source>
        <dbReference type="SAM" id="Phobius"/>
    </source>
</evidence>
<keyword evidence="2" id="KW-1133">Transmembrane helix</keyword>
<dbReference type="InterPro" id="IPR008266">
    <property type="entry name" value="Tyr_kinase_AS"/>
</dbReference>
<feature type="compositionally biased region" description="Low complexity" evidence="1">
    <location>
        <begin position="16"/>
        <end position="32"/>
    </location>
</feature>
<evidence type="ECO:0000256" key="1">
    <source>
        <dbReference type="SAM" id="MobiDB-lite"/>
    </source>
</evidence>
<dbReference type="GO" id="GO:0004674">
    <property type="term" value="F:protein serine/threonine kinase activity"/>
    <property type="evidence" value="ECO:0007669"/>
    <property type="project" value="UniProtKB-KW"/>
</dbReference>
<dbReference type="SMART" id="SM00220">
    <property type="entry name" value="S_TKc"/>
    <property type="match status" value="1"/>
</dbReference>